<evidence type="ECO:0000256" key="1">
    <source>
        <dbReference type="SAM" id="MobiDB-lite"/>
    </source>
</evidence>
<feature type="region of interest" description="Disordered" evidence="1">
    <location>
        <begin position="53"/>
        <end position="100"/>
    </location>
</feature>
<protein>
    <submittedName>
        <fullName evidence="2">Uncharacterized protein</fullName>
    </submittedName>
</protein>
<organism evidence="2">
    <name type="scientific">Rhizophora mucronata</name>
    <name type="common">Asiatic mangrove</name>
    <dbReference type="NCBI Taxonomy" id="61149"/>
    <lineage>
        <taxon>Eukaryota</taxon>
        <taxon>Viridiplantae</taxon>
        <taxon>Streptophyta</taxon>
        <taxon>Embryophyta</taxon>
        <taxon>Tracheophyta</taxon>
        <taxon>Spermatophyta</taxon>
        <taxon>Magnoliopsida</taxon>
        <taxon>eudicotyledons</taxon>
        <taxon>Gunneridae</taxon>
        <taxon>Pentapetalae</taxon>
        <taxon>rosids</taxon>
        <taxon>fabids</taxon>
        <taxon>Malpighiales</taxon>
        <taxon>Rhizophoraceae</taxon>
        <taxon>Rhizophora</taxon>
    </lineage>
</organism>
<dbReference type="EMBL" id="GGEC01006597">
    <property type="protein sequence ID" value="MBW87080.1"/>
    <property type="molecule type" value="Transcribed_RNA"/>
</dbReference>
<name>A0A2P2J0X3_RHIMU</name>
<accession>A0A2P2J0X3</accession>
<proteinExistence type="predicted"/>
<reference evidence="2" key="1">
    <citation type="submission" date="2018-02" db="EMBL/GenBank/DDBJ databases">
        <title>Rhizophora mucronata_Transcriptome.</title>
        <authorList>
            <person name="Meera S.P."/>
            <person name="Sreeshan A."/>
            <person name="Augustine A."/>
        </authorList>
    </citation>
    <scope>NUCLEOTIDE SEQUENCE</scope>
    <source>
        <tissue evidence="2">Leaf</tissue>
    </source>
</reference>
<dbReference type="AlphaFoldDB" id="A0A2P2J0X3"/>
<evidence type="ECO:0000313" key="2">
    <source>
        <dbReference type="EMBL" id="MBW87080.1"/>
    </source>
</evidence>
<feature type="compositionally biased region" description="Polar residues" evidence="1">
    <location>
        <begin position="61"/>
        <end position="71"/>
    </location>
</feature>
<sequence length="100" mass="10381">MLTQTIPVPCFTIKAIASCVANCAAIMRSPSFSRSSSSTTTTIFPWRISSIASDMGENPSVGRSKSNSSLSMGKPFGARTPSVGRAPDAIPLGSNSIPTE</sequence>